<evidence type="ECO:0000313" key="2">
    <source>
        <dbReference type="EMBL" id="GGP24417.1"/>
    </source>
</evidence>
<accession>A0ABQ2PFQ9</accession>
<name>A0ABQ2PFQ9_9NEIS</name>
<feature type="region of interest" description="Disordered" evidence="1">
    <location>
        <begin position="1"/>
        <end position="21"/>
    </location>
</feature>
<keyword evidence="3" id="KW-1185">Reference proteome</keyword>
<sequence>MQGQEKYGAHMQKPRRNGNGVERGCMLEVAGQRKCANPGCRSKPDRNGVNRAACSHLPDPKCGAYNRRRDAIAFECARTGWPA</sequence>
<evidence type="ECO:0000256" key="1">
    <source>
        <dbReference type="SAM" id="MobiDB-lite"/>
    </source>
</evidence>
<evidence type="ECO:0000313" key="3">
    <source>
        <dbReference type="Proteomes" id="UP000621859"/>
    </source>
</evidence>
<proteinExistence type="predicted"/>
<comment type="caution">
    <text evidence="2">The sequence shown here is derived from an EMBL/GenBank/DDBJ whole genome shotgun (WGS) entry which is preliminary data.</text>
</comment>
<reference evidence="3" key="1">
    <citation type="journal article" date="2019" name="Int. J. Syst. Evol. Microbiol.">
        <title>The Global Catalogue of Microorganisms (GCM) 10K type strain sequencing project: providing services to taxonomists for standard genome sequencing and annotation.</title>
        <authorList>
            <consortium name="The Broad Institute Genomics Platform"/>
            <consortium name="The Broad Institute Genome Sequencing Center for Infectious Disease"/>
            <person name="Wu L."/>
            <person name="Ma J."/>
        </authorList>
    </citation>
    <scope>NUCLEOTIDE SEQUENCE [LARGE SCALE GENOMIC DNA]</scope>
    <source>
        <strain evidence="3">CGMCC 1.8860</strain>
    </source>
</reference>
<dbReference type="EMBL" id="BMLY01000001">
    <property type="protein sequence ID" value="GGP24417.1"/>
    <property type="molecule type" value="Genomic_DNA"/>
</dbReference>
<protein>
    <submittedName>
        <fullName evidence="2">Uncharacterized protein</fullName>
    </submittedName>
</protein>
<gene>
    <name evidence="2" type="ORF">GCM10010971_02360</name>
</gene>
<dbReference type="Proteomes" id="UP000621859">
    <property type="component" value="Unassembled WGS sequence"/>
</dbReference>
<organism evidence="2 3">
    <name type="scientific">Silvimonas amylolytica</name>
    <dbReference type="NCBI Taxonomy" id="449663"/>
    <lineage>
        <taxon>Bacteria</taxon>
        <taxon>Pseudomonadati</taxon>
        <taxon>Pseudomonadota</taxon>
        <taxon>Betaproteobacteria</taxon>
        <taxon>Neisseriales</taxon>
        <taxon>Chitinibacteraceae</taxon>
        <taxon>Silvimonas</taxon>
    </lineage>
</organism>